<organism evidence="3 4">
    <name type="scientific">Lichtheimia corymbifera JMRC:FSU:9682</name>
    <dbReference type="NCBI Taxonomy" id="1263082"/>
    <lineage>
        <taxon>Eukaryota</taxon>
        <taxon>Fungi</taxon>
        <taxon>Fungi incertae sedis</taxon>
        <taxon>Mucoromycota</taxon>
        <taxon>Mucoromycotina</taxon>
        <taxon>Mucoromycetes</taxon>
        <taxon>Mucorales</taxon>
        <taxon>Lichtheimiaceae</taxon>
        <taxon>Lichtheimia</taxon>
    </lineage>
</organism>
<dbReference type="PANTHER" id="PTHR23322">
    <property type="entry name" value="FAS-ASSOCIATED PROTEIN"/>
    <property type="match status" value="1"/>
</dbReference>
<dbReference type="SUPFAM" id="SSF54236">
    <property type="entry name" value="Ubiquitin-like"/>
    <property type="match status" value="1"/>
</dbReference>
<protein>
    <submittedName>
        <fullName evidence="3">Ubx domain protein</fullName>
    </submittedName>
</protein>
<dbReference type="InterPro" id="IPR029071">
    <property type="entry name" value="Ubiquitin-like_domsf"/>
</dbReference>
<proteinExistence type="predicted"/>
<comment type="caution">
    <text evidence="3">The sequence shown here is derived from an EMBL/GenBank/DDBJ whole genome shotgun (WGS) entry which is preliminary data.</text>
</comment>
<evidence type="ECO:0000259" key="2">
    <source>
        <dbReference type="PROSITE" id="PS50033"/>
    </source>
</evidence>
<dbReference type="GO" id="GO:0043161">
    <property type="term" value="P:proteasome-mediated ubiquitin-dependent protein catabolic process"/>
    <property type="evidence" value="ECO:0007669"/>
    <property type="project" value="EnsemblFungi"/>
</dbReference>
<feature type="compositionally biased region" description="Basic and acidic residues" evidence="1">
    <location>
        <begin position="376"/>
        <end position="386"/>
    </location>
</feature>
<evidence type="ECO:0000313" key="3">
    <source>
        <dbReference type="EMBL" id="CDH49981.1"/>
    </source>
</evidence>
<gene>
    <name evidence="3" type="ORF">LCOR_01705.1</name>
</gene>
<dbReference type="Gene3D" id="3.40.30.10">
    <property type="entry name" value="Glutaredoxin"/>
    <property type="match status" value="1"/>
</dbReference>
<dbReference type="Pfam" id="PF13899">
    <property type="entry name" value="Thioredoxin_7"/>
    <property type="match status" value="1"/>
</dbReference>
<dbReference type="SUPFAM" id="SSF52833">
    <property type="entry name" value="Thioredoxin-like"/>
    <property type="match status" value="1"/>
</dbReference>
<feature type="compositionally biased region" description="Acidic residues" evidence="1">
    <location>
        <begin position="362"/>
        <end position="375"/>
    </location>
</feature>
<evidence type="ECO:0000256" key="1">
    <source>
        <dbReference type="SAM" id="MobiDB-lite"/>
    </source>
</evidence>
<feature type="compositionally biased region" description="Low complexity" evidence="1">
    <location>
        <begin position="162"/>
        <end position="181"/>
    </location>
</feature>
<dbReference type="CDD" id="cd14273">
    <property type="entry name" value="UBA_TAP-C_like"/>
    <property type="match status" value="1"/>
</dbReference>
<dbReference type="CDD" id="cd01767">
    <property type="entry name" value="UBX"/>
    <property type="match status" value="1"/>
</dbReference>
<dbReference type="GO" id="GO:0005634">
    <property type="term" value="C:nucleus"/>
    <property type="evidence" value="ECO:0007669"/>
    <property type="project" value="TreeGrafter"/>
</dbReference>
<dbReference type="GO" id="GO:0043130">
    <property type="term" value="F:ubiquitin binding"/>
    <property type="evidence" value="ECO:0007669"/>
    <property type="project" value="EnsemblFungi"/>
</dbReference>
<dbReference type="InterPro" id="IPR009060">
    <property type="entry name" value="UBA-like_sf"/>
</dbReference>
<dbReference type="EMBL" id="CBTN010000005">
    <property type="protein sequence ID" value="CDH49981.1"/>
    <property type="molecule type" value="Genomic_DNA"/>
</dbReference>
<dbReference type="PANTHER" id="PTHR23322:SF6">
    <property type="entry name" value="UBX DOMAIN-CONTAINING PROTEIN 7"/>
    <property type="match status" value="1"/>
</dbReference>
<dbReference type="InterPro" id="IPR006577">
    <property type="entry name" value="UAS"/>
</dbReference>
<dbReference type="SMART" id="SM00166">
    <property type="entry name" value="UBX"/>
    <property type="match status" value="1"/>
</dbReference>
<keyword evidence="4" id="KW-1185">Reference proteome</keyword>
<dbReference type="Gene3D" id="1.10.8.10">
    <property type="entry name" value="DNA helicase RuvA subunit, C-terminal domain"/>
    <property type="match status" value="1"/>
</dbReference>
<feature type="domain" description="UBX" evidence="2">
    <location>
        <begin position="400"/>
        <end position="476"/>
    </location>
</feature>
<dbReference type="Pfam" id="PF14555">
    <property type="entry name" value="UBA_4"/>
    <property type="match status" value="1"/>
</dbReference>
<name>A0A068RM03_9FUNG</name>
<reference evidence="3" key="1">
    <citation type="submission" date="2013-08" db="EMBL/GenBank/DDBJ databases">
        <title>Gene expansion shapes genome architecture in the human pathogen Lichtheimia corymbifera: an evolutionary genomics analysis in the ancient terrestrial Mucorales (Mucoromycotina).</title>
        <authorList>
            <person name="Schwartze V.U."/>
            <person name="Winter S."/>
            <person name="Shelest E."/>
            <person name="Marcet-Houben M."/>
            <person name="Horn F."/>
            <person name="Wehner S."/>
            <person name="Hoffmann K."/>
            <person name="Riege K."/>
            <person name="Sammeth M."/>
            <person name="Nowrousian M."/>
            <person name="Valiante V."/>
            <person name="Linde J."/>
            <person name="Jacobsen I.D."/>
            <person name="Marz M."/>
            <person name="Brakhage A.A."/>
            <person name="Gabaldon T."/>
            <person name="Bocker S."/>
            <person name="Voigt K."/>
        </authorList>
    </citation>
    <scope>NUCLEOTIDE SEQUENCE [LARGE SCALE GENOMIC DNA]</scope>
    <source>
        <strain evidence="3">FSU 9682</strain>
    </source>
</reference>
<dbReference type="GO" id="GO:0051117">
    <property type="term" value="F:ATPase binding"/>
    <property type="evidence" value="ECO:0007669"/>
    <property type="project" value="EnsemblFungi"/>
</dbReference>
<sequence>MDIDDQAILDFCSVTNASPEVAQQYLQVADGNVETAVTLFLESGGQTSTQPSTTTIDSSLSRSAAAGGSANDNSSSQGVGVSDEELARQLERQEREQSNVRAPIAPKHDILTGGGTMFDHGSLWGGREGPSATRHSIFNQGDSSSGSPGPEFLRHLTQPPVAAAAAAAAAAGGSSSSSSSSPNGTSPMSAKAKRLADLFRPPFDIMFKGGFEAARATAREQTKWLMVNIQDPTEFTCQMLNRDLWSDETVKEFVRESFVFLQYACESPEGKRYLTYYPISKYPHVAIIDARTGERVHTWESVLTPTDFMMQVTEFLERHSPEAAESSVVKKQRMLKNISDMSEEEQINAAIAASLQAKGEDAQEEQEDKEQENHDEDIKEPQEKSPLDSIQPIKRDEPTDPANTTRIQLRTPDGKRIVRKFSKTDPVRYLFEFVKAELPESQDRPFELVFNRQQLIELLDKEIQEAGLANAAVNLSFHDS</sequence>
<accession>A0A068RM03</accession>
<dbReference type="SUPFAM" id="SSF46934">
    <property type="entry name" value="UBA-like"/>
    <property type="match status" value="1"/>
</dbReference>
<feature type="region of interest" description="Disordered" evidence="1">
    <location>
        <begin position="355"/>
        <end position="406"/>
    </location>
</feature>
<dbReference type="Gene3D" id="3.10.20.90">
    <property type="entry name" value="Phosphatidylinositol 3-kinase Catalytic Subunit, Chain A, domain 1"/>
    <property type="match status" value="1"/>
</dbReference>
<feature type="region of interest" description="Disordered" evidence="1">
    <location>
        <begin position="44"/>
        <end position="189"/>
    </location>
</feature>
<dbReference type="STRING" id="1263082.A0A068RM03"/>
<dbReference type="InterPro" id="IPR036249">
    <property type="entry name" value="Thioredoxin-like_sf"/>
</dbReference>
<feature type="compositionally biased region" description="Low complexity" evidence="1">
    <location>
        <begin position="44"/>
        <end position="76"/>
    </location>
</feature>
<dbReference type="Pfam" id="PF00789">
    <property type="entry name" value="UBX"/>
    <property type="match status" value="1"/>
</dbReference>
<evidence type="ECO:0000313" key="4">
    <source>
        <dbReference type="Proteomes" id="UP000027586"/>
    </source>
</evidence>
<feature type="compositionally biased region" description="Polar residues" evidence="1">
    <location>
        <begin position="133"/>
        <end position="147"/>
    </location>
</feature>
<dbReference type="PROSITE" id="PS50033">
    <property type="entry name" value="UBX"/>
    <property type="match status" value="1"/>
</dbReference>
<dbReference type="VEuPathDB" id="FungiDB:LCOR_01705.1"/>
<feature type="compositionally biased region" description="Basic and acidic residues" evidence="1">
    <location>
        <begin position="85"/>
        <end position="98"/>
    </location>
</feature>
<dbReference type="InterPro" id="IPR001012">
    <property type="entry name" value="UBX_dom"/>
</dbReference>
<dbReference type="Proteomes" id="UP000027586">
    <property type="component" value="Unassembled WGS sequence"/>
</dbReference>
<dbReference type="InterPro" id="IPR050730">
    <property type="entry name" value="UBX_domain-protein"/>
</dbReference>
<dbReference type="AlphaFoldDB" id="A0A068RM03"/>
<dbReference type="SMART" id="SM00594">
    <property type="entry name" value="UAS"/>
    <property type="match status" value="1"/>
</dbReference>
<dbReference type="CDD" id="cd02958">
    <property type="entry name" value="UAS"/>
    <property type="match status" value="1"/>
</dbReference>
<dbReference type="OrthoDB" id="270602at2759"/>